<feature type="transmembrane region" description="Helical" evidence="6">
    <location>
        <begin position="289"/>
        <end position="312"/>
    </location>
</feature>
<dbReference type="SUPFAM" id="SSF103473">
    <property type="entry name" value="MFS general substrate transporter"/>
    <property type="match status" value="1"/>
</dbReference>
<sequence>MPPLSQSRPLRSLVLGALYLAQGLPAGFIFILYVVFLTDQGLDNSAIAAAMGIMFVASALKIVWASLMDRIGTTRFGRRRPFIILGELGMGATLLCLLFLDPKRDFDLVRGVLFLHATFTSIQDAAADAMAIELLQPGERGRANGVMWAARCAGVAISGGVGPMMVKRVGFSALIVIITIILGLIMLLMILVRERASDEAPPAHEQRKLTLAELRASFAFSAPLVGIAIALLMPFGPALIGTVFTRLLRADLKLSVEFIGVLAGVIEPVSAIVGGLLGGFLADRFGMRWVAGGTLVLFSATLGVFGLMPHLWTAEVFLVSAAIAVQFFGSSASAVMVGIYMRLTNPAVGATQLALFTAMSSLTGAVAAPLGGRIADTWGAPAVFCVAAVLQLFFTGLLPFCDPRAAEARFRTTVA</sequence>
<dbReference type="InterPro" id="IPR004752">
    <property type="entry name" value="AmpG_permease/AT-1"/>
</dbReference>
<feature type="transmembrane region" description="Helical" evidence="6">
    <location>
        <begin position="169"/>
        <end position="192"/>
    </location>
</feature>
<comment type="caution">
    <text evidence="8">The sequence shown here is derived from an EMBL/GenBank/DDBJ whole genome shotgun (WGS) entry which is preliminary data.</text>
</comment>
<evidence type="ECO:0000256" key="6">
    <source>
        <dbReference type="SAM" id="Phobius"/>
    </source>
</evidence>
<dbReference type="Gene3D" id="1.20.1250.20">
    <property type="entry name" value="MFS general substrate transporter like domains"/>
    <property type="match status" value="1"/>
</dbReference>
<protein>
    <submittedName>
        <fullName evidence="8">MFS transporter</fullName>
    </submittedName>
</protein>
<dbReference type="EMBL" id="JARZHI010000029">
    <property type="protein sequence ID" value="MDI1433390.1"/>
    <property type="molecule type" value="Genomic_DNA"/>
</dbReference>
<accession>A0ABT6NYG7</accession>
<evidence type="ECO:0000313" key="9">
    <source>
        <dbReference type="Proteomes" id="UP001160301"/>
    </source>
</evidence>
<feature type="domain" description="Major facilitator superfamily (MFS) profile" evidence="7">
    <location>
        <begin position="11"/>
        <end position="406"/>
    </location>
</feature>
<feature type="transmembrane region" description="Helical" evidence="6">
    <location>
        <begin position="378"/>
        <end position="401"/>
    </location>
</feature>
<feature type="transmembrane region" description="Helical" evidence="6">
    <location>
        <begin position="80"/>
        <end position="100"/>
    </location>
</feature>
<dbReference type="PANTHER" id="PTHR12778">
    <property type="entry name" value="SOLUTE CARRIER FAMILY 33 ACETYL-COA TRANSPORTER -RELATED"/>
    <property type="match status" value="1"/>
</dbReference>
<dbReference type="PROSITE" id="PS50850">
    <property type="entry name" value="MFS"/>
    <property type="match status" value="1"/>
</dbReference>
<keyword evidence="5 6" id="KW-0472">Membrane</keyword>
<dbReference type="Pfam" id="PF07690">
    <property type="entry name" value="MFS_1"/>
    <property type="match status" value="1"/>
</dbReference>
<keyword evidence="2" id="KW-0813">Transport</keyword>
<feature type="transmembrane region" description="Helical" evidence="6">
    <location>
        <begin position="353"/>
        <end position="372"/>
    </location>
</feature>
<evidence type="ECO:0000259" key="7">
    <source>
        <dbReference type="PROSITE" id="PS50850"/>
    </source>
</evidence>
<dbReference type="PANTHER" id="PTHR12778:SF10">
    <property type="entry name" value="MAJOR FACILITATOR SUPERFAMILY DOMAIN-CONTAINING PROTEIN 3"/>
    <property type="match status" value="1"/>
</dbReference>
<feature type="transmembrane region" description="Helical" evidence="6">
    <location>
        <begin position="47"/>
        <end position="68"/>
    </location>
</feature>
<comment type="subcellular location">
    <subcellularLocation>
        <location evidence="1">Membrane</location>
        <topology evidence="1">Multi-pass membrane protein</topology>
    </subcellularLocation>
</comment>
<dbReference type="RefSeq" id="WP_136970805.1">
    <property type="nucleotide sequence ID" value="NZ_JARZHI010000029.1"/>
</dbReference>
<reference evidence="8 9" key="1">
    <citation type="submission" date="2023-04" db="EMBL/GenBank/DDBJ databases">
        <title>The genome sequence of Polyangium sorediatum DSM14670.</title>
        <authorList>
            <person name="Zhang X."/>
        </authorList>
    </citation>
    <scope>NUCLEOTIDE SEQUENCE [LARGE SCALE GENOMIC DNA]</scope>
    <source>
        <strain evidence="8 9">DSM 14670</strain>
    </source>
</reference>
<keyword evidence="3 6" id="KW-0812">Transmembrane</keyword>
<feature type="transmembrane region" description="Helical" evidence="6">
    <location>
        <begin position="216"/>
        <end position="238"/>
    </location>
</feature>
<proteinExistence type="predicted"/>
<evidence type="ECO:0000256" key="3">
    <source>
        <dbReference type="ARBA" id="ARBA00022692"/>
    </source>
</evidence>
<feature type="transmembrane region" description="Helical" evidence="6">
    <location>
        <begin position="12"/>
        <end position="35"/>
    </location>
</feature>
<organism evidence="8 9">
    <name type="scientific">Polyangium sorediatum</name>
    <dbReference type="NCBI Taxonomy" id="889274"/>
    <lineage>
        <taxon>Bacteria</taxon>
        <taxon>Pseudomonadati</taxon>
        <taxon>Myxococcota</taxon>
        <taxon>Polyangia</taxon>
        <taxon>Polyangiales</taxon>
        <taxon>Polyangiaceae</taxon>
        <taxon>Polyangium</taxon>
    </lineage>
</organism>
<evidence type="ECO:0000313" key="8">
    <source>
        <dbReference type="EMBL" id="MDI1433390.1"/>
    </source>
</evidence>
<evidence type="ECO:0000256" key="1">
    <source>
        <dbReference type="ARBA" id="ARBA00004141"/>
    </source>
</evidence>
<keyword evidence="4 6" id="KW-1133">Transmembrane helix</keyword>
<dbReference type="InterPro" id="IPR011701">
    <property type="entry name" value="MFS"/>
</dbReference>
<name>A0ABT6NYG7_9BACT</name>
<feature type="transmembrane region" description="Helical" evidence="6">
    <location>
        <begin position="318"/>
        <end position="341"/>
    </location>
</feature>
<dbReference type="Proteomes" id="UP001160301">
    <property type="component" value="Unassembled WGS sequence"/>
</dbReference>
<evidence type="ECO:0000256" key="5">
    <source>
        <dbReference type="ARBA" id="ARBA00023136"/>
    </source>
</evidence>
<feature type="transmembrane region" description="Helical" evidence="6">
    <location>
        <begin position="258"/>
        <end position="282"/>
    </location>
</feature>
<dbReference type="InterPro" id="IPR020846">
    <property type="entry name" value="MFS_dom"/>
</dbReference>
<keyword evidence="9" id="KW-1185">Reference proteome</keyword>
<dbReference type="InterPro" id="IPR036259">
    <property type="entry name" value="MFS_trans_sf"/>
</dbReference>
<evidence type="ECO:0000256" key="4">
    <source>
        <dbReference type="ARBA" id="ARBA00022989"/>
    </source>
</evidence>
<evidence type="ECO:0000256" key="2">
    <source>
        <dbReference type="ARBA" id="ARBA00022448"/>
    </source>
</evidence>
<gene>
    <name evidence="8" type="ORF">QHF89_28090</name>
</gene>